<dbReference type="PRINTS" id="PR00320">
    <property type="entry name" value="GPROTEINBRPT"/>
</dbReference>
<evidence type="ECO:0000256" key="2">
    <source>
        <dbReference type="ARBA" id="ARBA00022574"/>
    </source>
</evidence>
<gene>
    <name evidence="5" type="ORF">RHIMIDRAFT_235612</name>
</gene>
<keyword evidence="1" id="KW-0690">Ribosome biogenesis</keyword>
<dbReference type="STRING" id="1340429.A0A2G4T1I2"/>
<feature type="repeat" description="WD" evidence="4">
    <location>
        <begin position="160"/>
        <end position="201"/>
    </location>
</feature>
<keyword evidence="2 4" id="KW-0853">WD repeat</keyword>
<feature type="repeat" description="WD" evidence="4">
    <location>
        <begin position="79"/>
        <end position="118"/>
    </location>
</feature>
<dbReference type="InterPro" id="IPR020472">
    <property type="entry name" value="WD40_PAC1"/>
</dbReference>
<dbReference type="PANTHER" id="PTHR44675">
    <property type="entry name" value="PAK1 INTERACTING PROTEIN 1"/>
    <property type="match status" value="1"/>
</dbReference>
<dbReference type="PROSITE" id="PS50082">
    <property type="entry name" value="WD_REPEATS_2"/>
    <property type="match status" value="4"/>
</dbReference>
<proteinExistence type="predicted"/>
<dbReference type="PANTHER" id="PTHR44675:SF1">
    <property type="entry name" value="P21-ACTIVATED PROTEIN KINASE-INTERACTING PROTEIN 1"/>
    <property type="match status" value="1"/>
</dbReference>
<evidence type="ECO:0000313" key="6">
    <source>
        <dbReference type="Proteomes" id="UP000242254"/>
    </source>
</evidence>
<dbReference type="GeneID" id="35439374"/>
<dbReference type="Gene3D" id="2.130.10.10">
    <property type="entry name" value="YVTN repeat-like/Quinoprotein amine dehydrogenase"/>
    <property type="match status" value="2"/>
</dbReference>
<dbReference type="Pfam" id="PF00400">
    <property type="entry name" value="WD40"/>
    <property type="match status" value="5"/>
</dbReference>
<dbReference type="PROSITE" id="PS00678">
    <property type="entry name" value="WD_REPEATS_1"/>
    <property type="match status" value="2"/>
</dbReference>
<name>A0A2G4T1I2_RHIZD</name>
<dbReference type="SUPFAM" id="SSF50978">
    <property type="entry name" value="WD40 repeat-like"/>
    <property type="match status" value="1"/>
</dbReference>
<sequence length="354" mass="40146">MENKKRQRSEEMTDSQAKKKQILDKVTDPSYLLPVSALLTAEEEDFRVIVGTYERLLYGLNVNWIQEKTKLRLEPIFIIPAHTGCIRTVSVGGHFLASGSSDEIIRLYDVKKRKEYGSLGGHHSGDITDIKFHGKYMLSASEDHTINLWRTKDWEYLKTLKGHKAKVNSMAIHPTGKIALSVGTDRCAIVWNLMTGKKASINKLGRDEGMIVLWNTAGDKYAIMFDKKINVYNVSDAQVATTMSHTSKFHTIKYFALNDEEYLISGHEDKIIRIWNLSGECIKEIKGHKLRVKALTVIKCDERTLCASASSDGVIKCWDLESIVKSESKDEFECLGEYDTKCRITCIDAHNKFS</sequence>
<dbReference type="PROSITE" id="PS50294">
    <property type="entry name" value="WD_REPEATS_REGION"/>
    <property type="match status" value="1"/>
</dbReference>
<feature type="repeat" description="WD" evidence="4">
    <location>
        <begin position="120"/>
        <end position="159"/>
    </location>
</feature>
<dbReference type="InterPro" id="IPR015943">
    <property type="entry name" value="WD40/YVTN_repeat-like_dom_sf"/>
</dbReference>
<dbReference type="InterPro" id="IPR019775">
    <property type="entry name" value="WD40_repeat_CS"/>
</dbReference>
<dbReference type="CDD" id="cd00200">
    <property type="entry name" value="WD40"/>
    <property type="match status" value="1"/>
</dbReference>
<protein>
    <submittedName>
        <fullName evidence="5">WD40 repeat-like protein</fullName>
    </submittedName>
</protein>
<dbReference type="InterPro" id="IPR001680">
    <property type="entry name" value="WD40_rpt"/>
</dbReference>
<dbReference type="AlphaFoldDB" id="A0A2G4T1I2"/>
<keyword evidence="3" id="KW-0677">Repeat</keyword>
<accession>A0A2G4T1I2</accession>
<dbReference type="GO" id="GO:0042254">
    <property type="term" value="P:ribosome biogenesis"/>
    <property type="evidence" value="ECO:0007669"/>
    <property type="project" value="UniProtKB-KW"/>
</dbReference>
<dbReference type="Proteomes" id="UP000242254">
    <property type="component" value="Unassembled WGS sequence"/>
</dbReference>
<dbReference type="InterPro" id="IPR051959">
    <property type="entry name" value="PAK1-Kinase_Regulator"/>
</dbReference>
<feature type="repeat" description="WD" evidence="4">
    <location>
        <begin position="242"/>
        <end position="278"/>
    </location>
</feature>
<keyword evidence="6" id="KW-1185">Reference proteome</keyword>
<dbReference type="InterPro" id="IPR036322">
    <property type="entry name" value="WD40_repeat_dom_sf"/>
</dbReference>
<evidence type="ECO:0000256" key="3">
    <source>
        <dbReference type="ARBA" id="ARBA00022737"/>
    </source>
</evidence>
<organism evidence="5 6">
    <name type="scientific">Rhizopus microsporus ATCC 52813</name>
    <dbReference type="NCBI Taxonomy" id="1340429"/>
    <lineage>
        <taxon>Eukaryota</taxon>
        <taxon>Fungi</taxon>
        <taxon>Fungi incertae sedis</taxon>
        <taxon>Mucoromycota</taxon>
        <taxon>Mucoromycotina</taxon>
        <taxon>Mucoromycetes</taxon>
        <taxon>Mucorales</taxon>
        <taxon>Mucorineae</taxon>
        <taxon>Rhizopodaceae</taxon>
        <taxon>Rhizopus</taxon>
    </lineage>
</organism>
<evidence type="ECO:0000256" key="4">
    <source>
        <dbReference type="PROSITE-ProRule" id="PRU00221"/>
    </source>
</evidence>
<evidence type="ECO:0000256" key="1">
    <source>
        <dbReference type="ARBA" id="ARBA00022517"/>
    </source>
</evidence>
<dbReference type="EMBL" id="KZ303845">
    <property type="protein sequence ID" value="PHZ14859.1"/>
    <property type="molecule type" value="Genomic_DNA"/>
</dbReference>
<dbReference type="SMART" id="SM00320">
    <property type="entry name" value="WD40"/>
    <property type="match status" value="5"/>
</dbReference>
<dbReference type="RefSeq" id="XP_023468567.1">
    <property type="nucleotide sequence ID" value="XM_023608384.1"/>
</dbReference>
<evidence type="ECO:0000313" key="5">
    <source>
        <dbReference type="EMBL" id="PHZ14859.1"/>
    </source>
</evidence>
<reference evidence="5 6" key="1">
    <citation type="journal article" date="2016" name="Proc. Natl. Acad. Sci. U.S.A.">
        <title>Lipid metabolic changes in an early divergent fungus govern the establishment of a mutualistic symbiosis with endobacteria.</title>
        <authorList>
            <person name="Lastovetsky O.A."/>
            <person name="Gaspar M.L."/>
            <person name="Mondo S.J."/>
            <person name="LaButti K.M."/>
            <person name="Sandor L."/>
            <person name="Grigoriev I.V."/>
            <person name="Henry S.A."/>
            <person name="Pawlowska T.E."/>
        </authorList>
    </citation>
    <scope>NUCLEOTIDE SEQUENCE [LARGE SCALE GENOMIC DNA]</scope>
    <source>
        <strain evidence="5 6">ATCC 52813</strain>
    </source>
</reference>